<dbReference type="SUPFAM" id="SSF47565">
    <property type="entry name" value="Insect pheromone/odorant-binding proteins"/>
    <property type="match status" value="1"/>
</dbReference>
<feature type="chain" id="PRO_5006668495" evidence="7">
    <location>
        <begin position="23"/>
        <end position="140"/>
    </location>
</feature>
<dbReference type="OrthoDB" id="8194670at2759"/>
<evidence type="ECO:0000313" key="8">
    <source>
        <dbReference type="EMBL" id="KRT84159.1"/>
    </source>
</evidence>
<evidence type="ECO:0000313" key="9">
    <source>
        <dbReference type="Proteomes" id="UP000051574"/>
    </source>
</evidence>
<dbReference type="PANTHER" id="PTHR11857">
    <property type="entry name" value="ODORANT BINDING PROTEIN-RELATED"/>
    <property type="match status" value="1"/>
</dbReference>
<evidence type="ECO:0000256" key="1">
    <source>
        <dbReference type="ARBA" id="ARBA00004613"/>
    </source>
</evidence>
<name>A0A0T6BA30_9SCAR</name>
<dbReference type="PANTHER" id="PTHR11857:SF43">
    <property type="entry name" value="GEO07291P1-RELATED"/>
    <property type="match status" value="1"/>
</dbReference>
<sequence length="140" mass="15597">KHPKDMMKLLLVFMCSVSIVISQISSDDAEKIKQASKGCIGTVGLDTNLVKSVKEGDIVDDPKVKEFLACVLKKLGMVNEDGSFNNNVIRTKMPEGLSEDEKQNIVDKCLTLQGSNVEDTVWRAYKCYREKSRLNLATNL</sequence>
<dbReference type="SMART" id="SM00708">
    <property type="entry name" value="PhBP"/>
    <property type="match status" value="1"/>
</dbReference>
<dbReference type="Pfam" id="PF01395">
    <property type="entry name" value="PBP_GOBP"/>
    <property type="match status" value="1"/>
</dbReference>
<dbReference type="AlphaFoldDB" id="A0A0T6BA30"/>
<accession>A0A0T6BA30</accession>
<keyword evidence="5" id="KW-0325">Glycoprotein</keyword>
<evidence type="ECO:0000256" key="7">
    <source>
        <dbReference type="SAM" id="SignalP"/>
    </source>
</evidence>
<comment type="caution">
    <text evidence="8">The sequence shown here is derived from an EMBL/GenBank/DDBJ whole genome shotgun (WGS) entry which is preliminary data.</text>
</comment>
<feature type="non-terminal residue" evidence="8">
    <location>
        <position position="1"/>
    </location>
</feature>
<keyword evidence="4 7" id="KW-0732">Signal</keyword>
<dbReference type="InterPro" id="IPR036728">
    <property type="entry name" value="PBP_GOBP_sf"/>
</dbReference>
<dbReference type="GO" id="GO:0005549">
    <property type="term" value="F:odorant binding"/>
    <property type="evidence" value="ECO:0007669"/>
    <property type="project" value="InterPro"/>
</dbReference>
<dbReference type="Proteomes" id="UP000051574">
    <property type="component" value="Unassembled WGS sequence"/>
</dbReference>
<dbReference type="GO" id="GO:0007608">
    <property type="term" value="P:sensory perception of smell"/>
    <property type="evidence" value="ECO:0007669"/>
    <property type="project" value="TreeGrafter"/>
</dbReference>
<dbReference type="Gene3D" id="1.10.238.20">
    <property type="entry name" value="Pheromone/general odorant binding protein domain"/>
    <property type="match status" value="1"/>
</dbReference>
<dbReference type="GO" id="GO:0005615">
    <property type="term" value="C:extracellular space"/>
    <property type="evidence" value="ECO:0007669"/>
    <property type="project" value="TreeGrafter"/>
</dbReference>
<evidence type="ECO:0000256" key="2">
    <source>
        <dbReference type="ARBA" id="ARBA00008098"/>
    </source>
</evidence>
<dbReference type="FunFam" id="1.10.238.20:FF:000001">
    <property type="entry name" value="General odorant-binding protein lush"/>
    <property type="match status" value="1"/>
</dbReference>
<comment type="function">
    <text evidence="6">May be a carrier protein for lipids.</text>
</comment>
<keyword evidence="9" id="KW-1185">Reference proteome</keyword>
<evidence type="ECO:0000256" key="6">
    <source>
        <dbReference type="ARBA" id="ARBA00056866"/>
    </source>
</evidence>
<evidence type="ECO:0000256" key="5">
    <source>
        <dbReference type="ARBA" id="ARBA00023180"/>
    </source>
</evidence>
<dbReference type="InterPro" id="IPR006170">
    <property type="entry name" value="PBP/GOBP"/>
</dbReference>
<comment type="subcellular location">
    <subcellularLocation>
        <location evidence="1">Secreted</location>
    </subcellularLocation>
</comment>
<reference evidence="8 9" key="1">
    <citation type="submission" date="2015-09" db="EMBL/GenBank/DDBJ databases">
        <title>Draft genome of the scarab beetle Oryctes borbonicus.</title>
        <authorList>
            <person name="Meyer J.M."/>
            <person name="Markov G.V."/>
            <person name="Baskaran P."/>
            <person name="Herrmann M."/>
            <person name="Sommer R.J."/>
            <person name="Roedelsperger C."/>
        </authorList>
    </citation>
    <scope>NUCLEOTIDE SEQUENCE [LARGE SCALE GENOMIC DNA]</scope>
    <source>
        <strain evidence="8">OB123</strain>
        <tissue evidence="8">Whole animal</tissue>
    </source>
</reference>
<proteinExistence type="inferred from homology"/>
<feature type="signal peptide" evidence="7">
    <location>
        <begin position="1"/>
        <end position="22"/>
    </location>
</feature>
<dbReference type="EMBL" id="LJIG01002781">
    <property type="protein sequence ID" value="KRT84159.1"/>
    <property type="molecule type" value="Genomic_DNA"/>
</dbReference>
<comment type="similarity">
    <text evidence="2">Belongs to the PBP/GOBP family.</text>
</comment>
<evidence type="ECO:0000256" key="4">
    <source>
        <dbReference type="ARBA" id="ARBA00022729"/>
    </source>
</evidence>
<gene>
    <name evidence="8" type="ORF">AMK59_447</name>
</gene>
<keyword evidence="3" id="KW-0964">Secreted</keyword>
<evidence type="ECO:0000256" key="3">
    <source>
        <dbReference type="ARBA" id="ARBA00022525"/>
    </source>
</evidence>
<organism evidence="8 9">
    <name type="scientific">Oryctes borbonicus</name>
    <dbReference type="NCBI Taxonomy" id="1629725"/>
    <lineage>
        <taxon>Eukaryota</taxon>
        <taxon>Metazoa</taxon>
        <taxon>Ecdysozoa</taxon>
        <taxon>Arthropoda</taxon>
        <taxon>Hexapoda</taxon>
        <taxon>Insecta</taxon>
        <taxon>Pterygota</taxon>
        <taxon>Neoptera</taxon>
        <taxon>Endopterygota</taxon>
        <taxon>Coleoptera</taxon>
        <taxon>Polyphaga</taxon>
        <taxon>Scarabaeiformia</taxon>
        <taxon>Scarabaeidae</taxon>
        <taxon>Dynastinae</taxon>
        <taxon>Oryctes</taxon>
    </lineage>
</organism>
<dbReference type="CDD" id="cd23992">
    <property type="entry name" value="PBP_GOBP"/>
    <property type="match status" value="1"/>
</dbReference>
<protein>
    <submittedName>
        <fullName evidence="8">Uncharacterized protein</fullName>
    </submittedName>
</protein>